<reference evidence="1 2" key="1">
    <citation type="submission" date="2019-09" db="EMBL/GenBank/DDBJ databases">
        <title>In-depth cultivation of the pig gut microbiome towards novel bacterial diversity and tailored functional studies.</title>
        <authorList>
            <person name="Wylensek D."/>
            <person name="Hitch T.C.A."/>
            <person name="Clavel T."/>
        </authorList>
    </citation>
    <scope>NUCLEOTIDE SEQUENCE [LARGE SCALE GENOMIC DNA]</scope>
    <source>
        <strain evidence="1 2">WCA-389-WT-3C</strain>
    </source>
</reference>
<comment type="caution">
    <text evidence="1">The sequence shown here is derived from an EMBL/GenBank/DDBJ whole genome shotgun (WGS) entry which is preliminary data.</text>
</comment>
<evidence type="ECO:0000313" key="1">
    <source>
        <dbReference type="EMBL" id="MSS48926.1"/>
    </source>
</evidence>
<dbReference type="Pfam" id="PF11185">
    <property type="entry name" value="DUF2971"/>
    <property type="match status" value="1"/>
</dbReference>
<dbReference type="InterPro" id="IPR021352">
    <property type="entry name" value="DUF2971"/>
</dbReference>
<name>A0A7K0JG70_PHOVU</name>
<sequence length="402" mass="47068">MTTQTMPKDQYDEILKEITEFVDKYTQDNISNNANIIITTFDANHDIWFQIVPFMKECKEYAEALMLYCTAIDKQPTYESLQKLSSYISEFESYNLAHHGYRKDLYYSLGITWHHLGRIYDTFAIDAFKKYIFYLLGMSSHTAYSPICYSFRKCTTYLYQSLTLEQLNLSSPCTFNDPFDSPIVSLLDKNDEIAMLIRTAYLDCVKIACFVSNVMLPFQKDRNISGEIVRNKRKQEDNTSEEFQNELMWAHYADYHRGICIKYHFPNSLTSLYSEPGTSVKYFRDVQYKDDLSVLTEKDSITIEDAFFAKSKAWKYENELRLILCDPNSSGLYDSIDIPNCIEAIYFGVNCAKKDIKVIREIMKNREFVTKQESIETRTPVSFYQMEFDSKKFGSLIAKKLQ</sequence>
<accession>A0A7K0JG70</accession>
<organism evidence="1 2">
    <name type="scientific">Phocaeicola vulgatus</name>
    <name type="common">Bacteroides vulgatus</name>
    <dbReference type="NCBI Taxonomy" id="821"/>
    <lineage>
        <taxon>Bacteria</taxon>
        <taxon>Pseudomonadati</taxon>
        <taxon>Bacteroidota</taxon>
        <taxon>Bacteroidia</taxon>
        <taxon>Bacteroidales</taxon>
        <taxon>Bacteroidaceae</taxon>
        <taxon>Phocaeicola</taxon>
    </lineage>
</organism>
<dbReference type="RefSeq" id="WP_154577419.1">
    <property type="nucleotide sequence ID" value="NZ_VULU01000020.1"/>
</dbReference>
<dbReference type="EMBL" id="VULU01000020">
    <property type="protein sequence ID" value="MSS48926.1"/>
    <property type="molecule type" value="Genomic_DNA"/>
</dbReference>
<proteinExistence type="predicted"/>
<gene>
    <name evidence="1" type="ORF">FYJ30_11585</name>
</gene>
<evidence type="ECO:0000313" key="2">
    <source>
        <dbReference type="Proteomes" id="UP000460950"/>
    </source>
</evidence>
<dbReference type="Proteomes" id="UP000460950">
    <property type="component" value="Unassembled WGS sequence"/>
</dbReference>
<dbReference type="AlphaFoldDB" id="A0A7K0JG70"/>
<protein>
    <submittedName>
        <fullName evidence="1">DUF2971 domain-containing protein</fullName>
    </submittedName>
</protein>